<feature type="region of interest" description="Disordered" evidence="1">
    <location>
        <begin position="1"/>
        <end position="31"/>
    </location>
</feature>
<dbReference type="RefSeq" id="WP_231318706.1">
    <property type="nucleotide sequence ID" value="NZ_CP088156.1"/>
</dbReference>
<evidence type="ECO:0008006" key="4">
    <source>
        <dbReference type="Google" id="ProtNLM"/>
    </source>
</evidence>
<accession>A0ABY3R7X1</accession>
<gene>
    <name evidence="2" type="ORF">LQG66_27220</name>
</gene>
<sequence>MSSFASGTPMLGVSSPSDWQTKMARGSSFKQQDITRAMRGMVAAGIAIQSMEISNDGRIVIVARAPAMAALDELDRELAEFKARNGAD</sequence>
<dbReference type="Proteomes" id="UP001431010">
    <property type="component" value="Chromosome"/>
</dbReference>
<evidence type="ECO:0000313" key="2">
    <source>
        <dbReference type="EMBL" id="UFZ02921.1"/>
    </source>
</evidence>
<reference evidence="2" key="1">
    <citation type="journal article" date="2024" name="Antonie Van Leeuwenhoek">
        <title>Bradyrhizobium ontarionense sp. nov., a novel bacterial symbiont isolated from Aeschynomene indica (Indian jointvetch), harbours photosynthesis, nitrogen fixation and nitrous oxide (N2O) reductase genes.</title>
        <authorList>
            <person name="Bromfield E.S.P."/>
            <person name="Cloutier S."/>
        </authorList>
    </citation>
    <scope>NUCLEOTIDE SEQUENCE</scope>
    <source>
        <strain evidence="2">A19</strain>
    </source>
</reference>
<name>A0ABY3R7X1_9BRAD</name>
<dbReference type="EMBL" id="CP088156">
    <property type="protein sequence ID" value="UFZ02921.1"/>
    <property type="molecule type" value="Genomic_DNA"/>
</dbReference>
<proteinExistence type="predicted"/>
<evidence type="ECO:0000313" key="3">
    <source>
        <dbReference type="Proteomes" id="UP001431010"/>
    </source>
</evidence>
<protein>
    <recommendedName>
        <fullName evidence="4">Transcriptional regulator</fullName>
    </recommendedName>
</protein>
<keyword evidence="3" id="KW-1185">Reference proteome</keyword>
<organism evidence="2 3">
    <name type="scientific">Bradyrhizobium ontarionense</name>
    <dbReference type="NCBI Taxonomy" id="2898149"/>
    <lineage>
        <taxon>Bacteria</taxon>
        <taxon>Pseudomonadati</taxon>
        <taxon>Pseudomonadota</taxon>
        <taxon>Alphaproteobacteria</taxon>
        <taxon>Hyphomicrobiales</taxon>
        <taxon>Nitrobacteraceae</taxon>
        <taxon>Bradyrhizobium</taxon>
    </lineage>
</organism>
<evidence type="ECO:0000256" key="1">
    <source>
        <dbReference type="SAM" id="MobiDB-lite"/>
    </source>
</evidence>